<keyword evidence="6" id="KW-1185">Reference proteome</keyword>
<keyword evidence="4" id="KW-0413">Isomerase</keyword>
<dbReference type="Proteomes" id="UP001222027">
    <property type="component" value="Unassembled WGS sequence"/>
</dbReference>
<proteinExistence type="predicted"/>
<dbReference type="PANTHER" id="PTHR45995">
    <property type="match status" value="1"/>
</dbReference>
<protein>
    <recommendedName>
        <fullName evidence="2">peptidylprolyl isomerase</fullName>
        <ecNumber evidence="2">5.2.1.8</ecNumber>
    </recommendedName>
</protein>
<evidence type="ECO:0000256" key="1">
    <source>
        <dbReference type="ARBA" id="ARBA00000971"/>
    </source>
</evidence>
<evidence type="ECO:0000313" key="5">
    <source>
        <dbReference type="EMBL" id="KAJ8461207.1"/>
    </source>
</evidence>
<dbReference type="GO" id="GO:0003677">
    <property type="term" value="F:DNA binding"/>
    <property type="evidence" value="ECO:0007669"/>
    <property type="project" value="InterPro"/>
</dbReference>
<evidence type="ECO:0000256" key="2">
    <source>
        <dbReference type="ARBA" id="ARBA00013194"/>
    </source>
</evidence>
<keyword evidence="3" id="KW-0697">Rotamase</keyword>
<dbReference type="EMBL" id="JAQQAF010000009">
    <property type="protein sequence ID" value="KAJ8461207.1"/>
    <property type="molecule type" value="Genomic_DNA"/>
</dbReference>
<sequence>MPLFFSFPPPRLGSTIKDWVSRNPLRSRVHLRLGKGNLGREEQRLEAGHAGILVLRSLSSVALAANGEGLETEGIRWVASQVMGSEPALMLKARVKSWGSKDGLMCSEINGIARHILCEKQGKINEAYKKLQHGWLSNGDKVPPAEFAKVAVHQERKLELDGFRGEKWLVFFRMRHLAHLLELLVHHLNQLVYKTSLCIFHHPTLYMSIVLDVMLTLPDLEMAWVPQYSL</sequence>
<accession>A0AAV8PRM6</accession>
<dbReference type="InterPro" id="IPR043323">
    <property type="entry name" value="PIN4"/>
</dbReference>
<gene>
    <name evidence="5" type="ORF">OPV22_034133</name>
</gene>
<dbReference type="GO" id="GO:0006364">
    <property type="term" value="P:rRNA processing"/>
    <property type="evidence" value="ECO:0007669"/>
    <property type="project" value="InterPro"/>
</dbReference>
<name>A0AAV8PRM6_ENSVE</name>
<comment type="caution">
    <text evidence="5">The sequence shown here is derived from an EMBL/GenBank/DDBJ whole genome shotgun (WGS) entry which is preliminary data.</text>
</comment>
<dbReference type="AlphaFoldDB" id="A0AAV8PRM6"/>
<dbReference type="EC" id="5.2.1.8" evidence="2"/>
<evidence type="ECO:0000256" key="4">
    <source>
        <dbReference type="ARBA" id="ARBA00023235"/>
    </source>
</evidence>
<evidence type="ECO:0000256" key="3">
    <source>
        <dbReference type="ARBA" id="ARBA00023110"/>
    </source>
</evidence>
<organism evidence="5 6">
    <name type="scientific">Ensete ventricosum</name>
    <name type="common">Abyssinian banana</name>
    <name type="synonym">Musa ensete</name>
    <dbReference type="NCBI Taxonomy" id="4639"/>
    <lineage>
        <taxon>Eukaryota</taxon>
        <taxon>Viridiplantae</taxon>
        <taxon>Streptophyta</taxon>
        <taxon>Embryophyta</taxon>
        <taxon>Tracheophyta</taxon>
        <taxon>Spermatophyta</taxon>
        <taxon>Magnoliopsida</taxon>
        <taxon>Liliopsida</taxon>
        <taxon>Zingiberales</taxon>
        <taxon>Musaceae</taxon>
        <taxon>Ensete</taxon>
    </lineage>
</organism>
<reference evidence="5 6" key="1">
    <citation type="submission" date="2022-12" db="EMBL/GenBank/DDBJ databases">
        <title>Chromosome-scale assembly of the Ensete ventricosum genome.</title>
        <authorList>
            <person name="Dussert Y."/>
            <person name="Stocks J."/>
            <person name="Wendawek A."/>
            <person name="Woldeyes F."/>
            <person name="Nichols R.A."/>
            <person name="Borrell J.S."/>
        </authorList>
    </citation>
    <scope>NUCLEOTIDE SEQUENCE [LARGE SCALE GENOMIC DNA]</scope>
    <source>
        <strain evidence="6">cv. Maze</strain>
        <tissue evidence="5">Seeds</tissue>
    </source>
</reference>
<dbReference type="GO" id="GO:0003755">
    <property type="term" value="F:peptidyl-prolyl cis-trans isomerase activity"/>
    <property type="evidence" value="ECO:0007669"/>
    <property type="project" value="UniProtKB-KW"/>
</dbReference>
<evidence type="ECO:0000313" key="6">
    <source>
        <dbReference type="Proteomes" id="UP001222027"/>
    </source>
</evidence>
<comment type="catalytic activity">
    <reaction evidence="1">
        <text>[protein]-peptidylproline (omega=180) = [protein]-peptidylproline (omega=0)</text>
        <dbReference type="Rhea" id="RHEA:16237"/>
        <dbReference type="Rhea" id="RHEA-COMP:10747"/>
        <dbReference type="Rhea" id="RHEA-COMP:10748"/>
        <dbReference type="ChEBI" id="CHEBI:83833"/>
        <dbReference type="ChEBI" id="CHEBI:83834"/>
        <dbReference type="EC" id="5.2.1.8"/>
    </reaction>
</comment>